<proteinExistence type="predicted"/>
<gene>
    <name evidence="1" type="ORF">prwr041_15900</name>
</gene>
<name>A0ABN6EIJ9_9BACT</name>
<keyword evidence="2" id="KW-1185">Reference proteome</keyword>
<dbReference type="EMBL" id="AP024484">
    <property type="protein sequence ID" value="BCS85697.1"/>
    <property type="molecule type" value="Genomic_DNA"/>
</dbReference>
<evidence type="ECO:0000313" key="2">
    <source>
        <dbReference type="Proteomes" id="UP001319045"/>
    </source>
</evidence>
<organism evidence="1 2">
    <name type="scientific">Prevotella herbatica</name>
    <dbReference type="NCBI Taxonomy" id="2801997"/>
    <lineage>
        <taxon>Bacteria</taxon>
        <taxon>Pseudomonadati</taxon>
        <taxon>Bacteroidota</taxon>
        <taxon>Bacteroidia</taxon>
        <taxon>Bacteroidales</taxon>
        <taxon>Prevotellaceae</taxon>
        <taxon>Prevotella</taxon>
    </lineage>
</organism>
<protein>
    <recommendedName>
        <fullName evidence="3">XRE family transcriptional regulator</fullName>
    </recommendedName>
</protein>
<sequence length="93" mass="10939">MKRKIGFLLKEVGTKLVEKAKIGNDFEKMSLFFSQHHINLKSSSLKKIWHYLYGAEKPSRETLDRLALFAGFQDWESLKDTFLDDEKKTKTKE</sequence>
<evidence type="ECO:0008006" key="3">
    <source>
        <dbReference type="Google" id="ProtNLM"/>
    </source>
</evidence>
<evidence type="ECO:0000313" key="1">
    <source>
        <dbReference type="EMBL" id="BCS85697.1"/>
    </source>
</evidence>
<reference evidence="1 2" key="1">
    <citation type="journal article" date="2022" name="Int. J. Syst. Evol. Microbiol.">
        <title>Prevotella herbatica sp. nov., a plant polysaccharide-decomposing anaerobic bacterium isolated from a methanogenic reactor.</title>
        <authorList>
            <person name="Uek A."/>
            <person name="Tonouchi A."/>
            <person name="Kaku N."/>
            <person name="Ueki K."/>
        </authorList>
    </citation>
    <scope>NUCLEOTIDE SEQUENCE [LARGE SCALE GENOMIC DNA]</scope>
    <source>
        <strain evidence="1 2">WR041</strain>
    </source>
</reference>
<dbReference type="RefSeq" id="WP_207153329.1">
    <property type="nucleotide sequence ID" value="NZ_AP024484.1"/>
</dbReference>
<accession>A0ABN6EIJ9</accession>
<dbReference type="Proteomes" id="UP001319045">
    <property type="component" value="Chromosome"/>
</dbReference>